<evidence type="ECO:0000313" key="1">
    <source>
        <dbReference type="EMBL" id="KAF1991054.1"/>
    </source>
</evidence>
<dbReference type="EMBL" id="ML977140">
    <property type="protein sequence ID" value="KAF1991054.1"/>
    <property type="molecule type" value="Genomic_DNA"/>
</dbReference>
<reference evidence="1" key="1">
    <citation type="journal article" date="2020" name="Stud. Mycol.">
        <title>101 Dothideomycetes genomes: a test case for predicting lifestyles and emergence of pathogens.</title>
        <authorList>
            <person name="Haridas S."/>
            <person name="Albert R."/>
            <person name="Binder M."/>
            <person name="Bloem J."/>
            <person name="Labutti K."/>
            <person name="Salamov A."/>
            <person name="Andreopoulos B."/>
            <person name="Baker S."/>
            <person name="Barry K."/>
            <person name="Bills G."/>
            <person name="Bluhm B."/>
            <person name="Cannon C."/>
            <person name="Castanera R."/>
            <person name="Culley D."/>
            <person name="Daum C."/>
            <person name="Ezra D."/>
            <person name="Gonzalez J."/>
            <person name="Henrissat B."/>
            <person name="Kuo A."/>
            <person name="Liang C."/>
            <person name="Lipzen A."/>
            <person name="Lutzoni F."/>
            <person name="Magnuson J."/>
            <person name="Mondo S."/>
            <person name="Nolan M."/>
            <person name="Ohm R."/>
            <person name="Pangilinan J."/>
            <person name="Park H.-J."/>
            <person name="Ramirez L."/>
            <person name="Alfaro M."/>
            <person name="Sun H."/>
            <person name="Tritt A."/>
            <person name="Yoshinaga Y."/>
            <person name="Zwiers L.-H."/>
            <person name="Turgeon B."/>
            <person name="Goodwin S."/>
            <person name="Spatafora J."/>
            <person name="Crous P."/>
            <person name="Grigoriev I."/>
        </authorList>
    </citation>
    <scope>NUCLEOTIDE SEQUENCE</scope>
    <source>
        <strain evidence="1">CBS 113979</strain>
    </source>
</reference>
<evidence type="ECO:0000313" key="2">
    <source>
        <dbReference type="Proteomes" id="UP000800041"/>
    </source>
</evidence>
<dbReference type="Proteomes" id="UP000800041">
    <property type="component" value="Unassembled WGS sequence"/>
</dbReference>
<dbReference type="OrthoDB" id="3943221at2759"/>
<proteinExistence type="predicted"/>
<keyword evidence="2" id="KW-1185">Reference proteome</keyword>
<protein>
    <submittedName>
        <fullName evidence="1">Uncharacterized protein</fullName>
    </submittedName>
</protein>
<gene>
    <name evidence="1" type="ORF">K402DRAFT_417127</name>
</gene>
<name>A0A6G1HDB0_9PEZI</name>
<dbReference type="AlphaFoldDB" id="A0A6G1HDB0"/>
<accession>A0A6G1HDB0</accession>
<organism evidence="1 2">
    <name type="scientific">Aulographum hederae CBS 113979</name>
    <dbReference type="NCBI Taxonomy" id="1176131"/>
    <lineage>
        <taxon>Eukaryota</taxon>
        <taxon>Fungi</taxon>
        <taxon>Dikarya</taxon>
        <taxon>Ascomycota</taxon>
        <taxon>Pezizomycotina</taxon>
        <taxon>Dothideomycetes</taxon>
        <taxon>Pleosporomycetidae</taxon>
        <taxon>Aulographales</taxon>
        <taxon>Aulographaceae</taxon>
    </lineage>
</organism>
<sequence>MESTKTATETADETPKRVILRLRVNELSERGFSDHHAAIDAYLAFAGRPPFKEFDYNKHHVYIEPFQDEELNQTSLHIVLDFFYPDLVTDPHDKAIQHELYRVRRDGDGNFQVTWFKNPLEAKNYIVKARDFLDMIIPWGNYR</sequence>